<protein>
    <submittedName>
        <fullName evidence="2">Uncharacterized protein</fullName>
    </submittedName>
</protein>
<sequence length="186" mass="18552">MSRHGRRSRAVVLLPAGALALVGSLETWNGRESFPALRMLEEPVTVASILASALLVFGAILLCAATIALAARPPTPRAVAVVPVVGAAGAGLFGVRTGLVATTASVPTVTSMGTFVLTVVVAGTAVAPIAIATTREHTPVLLAGAIGFLAAIFSSPAPISTALVGAASGISAVGTLWIVDAKAWRP</sequence>
<evidence type="ECO:0000313" key="3">
    <source>
        <dbReference type="Proteomes" id="UP001596296"/>
    </source>
</evidence>
<keyword evidence="1" id="KW-1133">Transmembrane helix</keyword>
<feature type="transmembrane region" description="Helical" evidence="1">
    <location>
        <begin position="111"/>
        <end position="131"/>
    </location>
</feature>
<feature type="transmembrane region" description="Helical" evidence="1">
    <location>
        <begin position="138"/>
        <end position="155"/>
    </location>
</feature>
<evidence type="ECO:0000256" key="1">
    <source>
        <dbReference type="SAM" id="Phobius"/>
    </source>
</evidence>
<dbReference type="EMBL" id="JBHSXL010000009">
    <property type="protein sequence ID" value="MFC6893121.1"/>
    <property type="molecule type" value="Genomic_DNA"/>
</dbReference>
<keyword evidence="1" id="KW-0472">Membrane</keyword>
<gene>
    <name evidence="2" type="ORF">ACFQE9_10975</name>
</gene>
<name>A0ABD5UY36_9EURY</name>
<keyword evidence="1" id="KW-0812">Transmembrane</keyword>
<keyword evidence="3" id="KW-1185">Reference proteome</keyword>
<accession>A0ABD5UY36</accession>
<reference evidence="2 3" key="1">
    <citation type="journal article" date="2019" name="Int. J. Syst. Evol. Microbiol.">
        <title>The Global Catalogue of Microorganisms (GCM) 10K type strain sequencing project: providing services to taxonomists for standard genome sequencing and annotation.</title>
        <authorList>
            <consortium name="The Broad Institute Genomics Platform"/>
            <consortium name="The Broad Institute Genome Sequencing Center for Infectious Disease"/>
            <person name="Wu L."/>
            <person name="Ma J."/>
        </authorList>
    </citation>
    <scope>NUCLEOTIDE SEQUENCE [LARGE SCALE GENOMIC DNA]</scope>
    <source>
        <strain evidence="2 3">SKJ47</strain>
    </source>
</reference>
<dbReference type="Proteomes" id="UP001596296">
    <property type="component" value="Unassembled WGS sequence"/>
</dbReference>
<organism evidence="2 3">
    <name type="scientific">Halopenitus salinus</name>
    <dbReference type="NCBI Taxonomy" id="1198295"/>
    <lineage>
        <taxon>Archaea</taxon>
        <taxon>Methanobacteriati</taxon>
        <taxon>Methanobacteriota</taxon>
        <taxon>Stenosarchaea group</taxon>
        <taxon>Halobacteria</taxon>
        <taxon>Halobacteriales</taxon>
        <taxon>Haloferacaceae</taxon>
        <taxon>Halopenitus</taxon>
    </lineage>
</organism>
<feature type="transmembrane region" description="Helical" evidence="1">
    <location>
        <begin position="78"/>
        <end position="99"/>
    </location>
</feature>
<dbReference type="RefSeq" id="WP_379744355.1">
    <property type="nucleotide sequence ID" value="NZ_JBHSVN010000001.1"/>
</dbReference>
<dbReference type="AlphaFoldDB" id="A0ABD5UY36"/>
<feature type="transmembrane region" description="Helical" evidence="1">
    <location>
        <begin position="161"/>
        <end position="179"/>
    </location>
</feature>
<comment type="caution">
    <text evidence="2">The sequence shown here is derived from an EMBL/GenBank/DDBJ whole genome shotgun (WGS) entry which is preliminary data.</text>
</comment>
<feature type="transmembrane region" description="Helical" evidence="1">
    <location>
        <begin position="49"/>
        <end position="71"/>
    </location>
</feature>
<proteinExistence type="predicted"/>
<evidence type="ECO:0000313" key="2">
    <source>
        <dbReference type="EMBL" id="MFC6893121.1"/>
    </source>
</evidence>